<organism evidence="2 3">
    <name type="scientific">Olea europaea subsp. europaea</name>
    <dbReference type="NCBI Taxonomy" id="158383"/>
    <lineage>
        <taxon>Eukaryota</taxon>
        <taxon>Viridiplantae</taxon>
        <taxon>Streptophyta</taxon>
        <taxon>Embryophyta</taxon>
        <taxon>Tracheophyta</taxon>
        <taxon>Spermatophyta</taxon>
        <taxon>Magnoliopsida</taxon>
        <taxon>eudicotyledons</taxon>
        <taxon>Gunneridae</taxon>
        <taxon>Pentapetalae</taxon>
        <taxon>asterids</taxon>
        <taxon>lamiids</taxon>
        <taxon>Lamiales</taxon>
        <taxon>Oleaceae</taxon>
        <taxon>Oleeae</taxon>
        <taxon>Olea</taxon>
    </lineage>
</organism>
<gene>
    <name evidence="2" type="ORF">OLEA9_A082560</name>
</gene>
<evidence type="ECO:0000313" key="3">
    <source>
        <dbReference type="Proteomes" id="UP000594638"/>
    </source>
</evidence>
<dbReference type="Proteomes" id="UP000594638">
    <property type="component" value="Unassembled WGS sequence"/>
</dbReference>
<proteinExistence type="predicted"/>
<dbReference type="AlphaFoldDB" id="A0A8S0SSA8"/>
<accession>A0A8S0SSA8</accession>
<feature type="region of interest" description="Disordered" evidence="1">
    <location>
        <begin position="1"/>
        <end position="41"/>
    </location>
</feature>
<comment type="caution">
    <text evidence="2">The sequence shown here is derived from an EMBL/GenBank/DDBJ whole genome shotgun (WGS) entry which is preliminary data.</text>
</comment>
<protein>
    <submittedName>
        <fullName evidence="2">Uncharacterized protein</fullName>
    </submittedName>
</protein>
<dbReference type="EMBL" id="CACTIH010005501">
    <property type="protein sequence ID" value="CAA2995443.1"/>
    <property type="molecule type" value="Genomic_DNA"/>
</dbReference>
<evidence type="ECO:0000256" key="1">
    <source>
        <dbReference type="SAM" id="MobiDB-lite"/>
    </source>
</evidence>
<keyword evidence="3" id="KW-1185">Reference proteome</keyword>
<dbReference type="OrthoDB" id="1110516at2759"/>
<dbReference type="Gramene" id="OE9A082560T1">
    <property type="protein sequence ID" value="OE9A082560C1"/>
    <property type="gene ID" value="OE9A082560"/>
</dbReference>
<evidence type="ECO:0000313" key="2">
    <source>
        <dbReference type="EMBL" id="CAA2995443.1"/>
    </source>
</evidence>
<name>A0A8S0SSA8_OLEEU</name>
<reference evidence="2 3" key="1">
    <citation type="submission" date="2019-12" db="EMBL/GenBank/DDBJ databases">
        <authorList>
            <person name="Alioto T."/>
            <person name="Alioto T."/>
            <person name="Gomez Garrido J."/>
        </authorList>
    </citation>
    <scope>NUCLEOTIDE SEQUENCE [LARGE SCALE GENOMIC DNA]</scope>
</reference>
<sequence>MEAEMMESDKRIYRRPLLVESSSSTTLDKGKAPQQAPVNPNRSKAKVMIARQFVELEVVDEEEDTKVEDEYAGVEFAMEEGVERLTLVLQRILLSLKEDRQRHCIFCSLCSIKNKVCEVIVDNGSCENFVEEVGEFVETIS</sequence>